<feature type="domain" description="Serine aminopeptidase S33" evidence="1">
    <location>
        <begin position="38"/>
        <end position="284"/>
    </location>
</feature>
<keyword evidence="2" id="KW-0378">Hydrolase</keyword>
<protein>
    <submittedName>
        <fullName evidence="2">Alpha/beta fold hydrolase</fullName>
    </submittedName>
</protein>
<dbReference type="InterPro" id="IPR022742">
    <property type="entry name" value="Hydrolase_4"/>
</dbReference>
<accession>A0A851GCU0</accession>
<dbReference type="EMBL" id="JACBAZ010000002">
    <property type="protein sequence ID" value="NWK54999.1"/>
    <property type="molecule type" value="Genomic_DNA"/>
</dbReference>
<evidence type="ECO:0000313" key="3">
    <source>
        <dbReference type="Proteomes" id="UP000557872"/>
    </source>
</evidence>
<dbReference type="SUPFAM" id="SSF53474">
    <property type="entry name" value="alpha/beta-Hydrolases"/>
    <property type="match status" value="1"/>
</dbReference>
<evidence type="ECO:0000259" key="1">
    <source>
        <dbReference type="Pfam" id="PF12146"/>
    </source>
</evidence>
<dbReference type="GO" id="GO:0016787">
    <property type="term" value="F:hydrolase activity"/>
    <property type="evidence" value="ECO:0007669"/>
    <property type="project" value="UniProtKB-KW"/>
</dbReference>
<dbReference type="Proteomes" id="UP000557872">
    <property type="component" value="Unassembled WGS sequence"/>
</dbReference>
<keyword evidence="3" id="KW-1185">Reference proteome</keyword>
<dbReference type="AlphaFoldDB" id="A0A851GCU0"/>
<proteinExistence type="predicted"/>
<dbReference type="Gene3D" id="3.40.50.1820">
    <property type="entry name" value="alpha/beta hydrolase"/>
    <property type="match status" value="1"/>
</dbReference>
<gene>
    <name evidence="2" type="ORF">HW115_05225</name>
</gene>
<evidence type="ECO:0000313" key="2">
    <source>
        <dbReference type="EMBL" id="NWK54999.1"/>
    </source>
</evidence>
<sequence length="301" mass="34589">MNASNQTKPAKPYLAEKQYASFDGDFLGYRKWEPKQRNPKMIVIGVHGISGYAGDYDNLGKHFLKQHTDTALYAADTRGQGMDPVVERRGDIRSPKDWYRDLYTFTGLVRKLHPKAKVVWFGESMGSLIVLHAYHHPPHGESKPDALVMASPIIGVDEQLTRWKYWTAKVSAMLMPRLRVSLETLSDGQRPVVTKDDIHEQQAVQNPWYIKQYTLRLLLHLSRMSETLGDLAADTDCPVLVLHGGEDIFTSEERVKQWFGRFPADADATRKLYPDSYHLLMYDHERETIFGDVSDWLRKVK</sequence>
<name>A0A851GCU0_9BACT</name>
<dbReference type="InterPro" id="IPR029058">
    <property type="entry name" value="AB_hydrolase_fold"/>
</dbReference>
<comment type="caution">
    <text evidence="2">The sequence shown here is derived from an EMBL/GenBank/DDBJ whole genome shotgun (WGS) entry which is preliminary data.</text>
</comment>
<dbReference type="PANTHER" id="PTHR11614">
    <property type="entry name" value="PHOSPHOLIPASE-RELATED"/>
    <property type="match status" value="1"/>
</dbReference>
<reference evidence="2 3" key="1">
    <citation type="submission" date="2020-07" db="EMBL/GenBank/DDBJ databases">
        <title>Roseicoccus Jingziensis gen. nov., sp. nov., isolated from coastal seawater.</title>
        <authorList>
            <person name="Feng X."/>
        </authorList>
    </citation>
    <scope>NUCLEOTIDE SEQUENCE [LARGE SCALE GENOMIC DNA]</scope>
    <source>
        <strain evidence="2 3">N1E253</strain>
    </source>
</reference>
<organism evidence="2 3">
    <name type="scientific">Oceaniferula marina</name>
    <dbReference type="NCBI Taxonomy" id="2748318"/>
    <lineage>
        <taxon>Bacteria</taxon>
        <taxon>Pseudomonadati</taxon>
        <taxon>Verrucomicrobiota</taxon>
        <taxon>Verrucomicrobiia</taxon>
        <taxon>Verrucomicrobiales</taxon>
        <taxon>Verrucomicrobiaceae</taxon>
        <taxon>Oceaniferula</taxon>
    </lineage>
</organism>
<dbReference type="Pfam" id="PF12146">
    <property type="entry name" value="Hydrolase_4"/>
    <property type="match status" value="1"/>
</dbReference>
<dbReference type="InterPro" id="IPR051044">
    <property type="entry name" value="MAG_DAG_Lipase"/>
</dbReference>